<name>A0A2M7XHG8_9BACT</name>
<dbReference type="InterPro" id="IPR058596">
    <property type="entry name" value="TraC-like_dom"/>
</dbReference>
<sequence>MASINANSKPNKPGVASQRFLNIQEIRDDVVIMKDGTLRAILLVSSLNFALKSIDEQEAIIQAYMAFLNSLEFPIQIVVQSRQMNIDGYLESIHQYEKQTTNELLKTQIADYRNFIQELIEIGQIMQKRFYVVIPYDPMQEKKKKHFFTRLQEAFSPSVGIKLKEKQFQDRREAIIRRIPIIQSQLNSMGLESVLLNTQSLIELFYLTYNPDLFQTEKLSDISQIQHEES</sequence>
<evidence type="ECO:0000259" key="1">
    <source>
        <dbReference type="Pfam" id="PF26593"/>
    </source>
</evidence>
<comment type="caution">
    <text evidence="2">The sequence shown here is derived from an EMBL/GenBank/DDBJ whole genome shotgun (WGS) entry which is preliminary data.</text>
</comment>
<proteinExistence type="predicted"/>
<evidence type="ECO:0000313" key="3">
    <source>
        <dbReference type="Proteomes" id="UP000229749"/>
    </source>
</evidence>
<protein>
    <recommendedName>
        <fullName evidence="1">TraC-like domain-containing protein</fullName>
    </recommendedName>
</protein>
<dbReference type="AlphaFoldDB" id="A0A2M7XHG8"/>
<dbReference type="EMBL" id="PFWS01000032">
    <property type="protein sequence ID" value="PJA47314.1"/>
    <property type="molecule type" value="Genomic_DNA"/>
</dbReference>
<organism evidence="2 3">
    <name type="scientific">Candidatus Uhrbacteria bacterium CG_4_9_14_3_um_filter_36_7</name>
    <dbReference type="NCBI Taxonomy" id="1975033"/>
    <lineage>
        <taxon>Bacteria</taxon>
        <taxon>Candidatus Uhriibacteriota</taxon>
    </lineage>
</organism>
<feature type="domain" description="TraC-like" evidence="1">
    <location>
        <begin position="28"/>
        <end position="139"/>
    </location>
</feature>
<dbReference type="Proteomes" id="UP000229749">
    <property type="component" value="Unassembled WGS sequence"/>
</dbReference>
<gene>
    <name evidence="2" type="ORF">CO172_02055</name>
</gene>
<reference evidence="3" key="1">
    <citation type="submission" date="2017-09" db="EMBL/GenBank/DDBJ databases">
        <title>Depth-based differentiation of microbial function through sediment-hosted aquifers and enrichment of novel symbionts in the deep terrestrial subsurface.</title>
        <authorList>
            <person name="Probst A.J."/>
            <person name="Ladd B."/>
            <person name="Jarett J.K."/>
            <person name="Geller-Mcgrath D.E."/>
            <person name="Sieber C.M.K."/>
            <person name="Emerson J.B."/>
            <person name="Anantharaman K."/>
            <person name="Thomas B.C."/>
            <person name="Malmstrom R."/>
            <person name="Stieglmeier M."/>
            <person name="Klingl A."/>
            <person name="Woyke T."/>
            <person name="Ryan C.M."/>
            <person name="Banfield J.F."/>
        </authorList>
    </citation>
    <scope>NUCLEOTIDE SEQUENCE [LARGE SCALE GENOMIC DNA]</scope>
</reference>
<evidence type="ECO:0000313" key="2">
    <source>
        <dbReference type="EMBL" id="PJA47314.1"/>
    </source>
</evidence>
<accession>A0A2M7XHG8</accession>
<dbReference type="Pfam" id="PF26593">
    <property type="entry name" value="TraC-like"/>
    <property type="match status" value="1"/>
</dbReference>